<gene>
    <name evidence="2" type="ORF">ISP19_09940</name>
</gene>
<dbReference type="Proteomes" id="UP001430149">
    <property type="component" value="Unassembled WGS sequence"/>
</dbReference>
<reference evidence="2" key="1">
    <citation type="submission" date="2020-10" db="EMBL/GenBank/DDBJ databases">
        <title>Phylogeny of dyella-like bacteria.</title>
        <authorList>
            <person name="Fu J."/>
        </authorList>
    </citation>
    <scope>NUCLEOTIDE SEQUENCE</scope>
    <source>
        <strain evidence="2">DHOC52</strain>
    </source>
</reference>
<accession>A0ABS2K377</accession>
<keyword evidence="1" id="KW-0732">Signal</keyword>
<comment type="caution">
    <text evidence="2">The sequence shown here is derived from an EMBL/GenBank/DDBJ whole genome shotgun (WGS) entry which is preliminary data.</text>
</comment>
<organism evidence="2 3">
    <name type="scientific">Dyella flava</name>
    <dbReference type="NCBI Taxonomy" id="1920170"/>
    <lineage>
        <taxon>Bacteria</taxon>
        <taxon>Pseudomonadati</taxon>
        <taxon>Pseudomonadota</taxon>
        <taxon>Gammaproteobacteria</taxon>
        <taxon>Lysobacterales</taxon>
        <taxon>Rhodanobacteraceae</taxon>
        <taxon>Dyella</taxon>
    </lineage>
</organism>
<evidence type="ECO:0000313" key="3">
    <source>
        <dbReference type="Proteomes" id="UP001430149"/>
    </source>
</evidence>
<name>A0ABS2K377_9GAMM</name>
<feature type="chain" id="PRO_5045283918" evidence="1">
    <location>
        <begin position="30"/>
        <end position="168"/>
    </location>
</feature>
<keyword evidence="3" id="KW-1185">Reference proteome</keyword>
<sequence>MFCKSHALVSRKAIIGALLTATLSISALASQPPSTGLGQAWPNAADVSVSPHFHVYLFVREGVRYIQVNDLNGTVLGAVAVADHVVLTLPVGVDAAYVTTSSSSSGETVYRDGATQITALAADNGTVVLNVIDGDACTKFDCTGQVTSGPDTCTKFDCTGQVVSKTGQ</sequence>
<evidence type="ECO:0000256" key="1">
    <source>
        <dbReference type="SAM" id="SignalP"/>
    </source>
</evidence>
<feature type="signal peptide" evidence="1">
    <location>
        <begin position="1"/>
        <end position="29"/>
    </location>
</feature>
<protein>
    <submittedName>
        <fullName evidence="2">Uncharacterized protein</fullName>
    </submittedName>
</protein>
<proteinExistence type="predicted"/>
<dbReference type="RefSeq" id="WP_204681335.1">
    <property type="nucleotide sequence ID" value="NZ_BSNR01000001.1"/>
</dbReference>
<dbReference type="EMBL" id="JADIKE010000035">
    <property type="protein sequence ID" value="MBM7125700.1"/>
    <property type="molecule type" value="Genomic_DNA"/>
</dbReference>
<evidence type="ECO:0000313" key="2">
    <source>
        <dbReference type="EMBL" id="MBM7125700.1"/>
    </source>
</evidence>